<dbReference type="InterPro" id="IPR001841">
    <property type="entry name" value="Znf_RING"/>
</dbReference>
<reference evidence="5" key="1">
    <citation type="submission" date="2021-02" db="EMBL/GenBank/DDBJ databases">
        <authorList>
            <person name="Dougan E. K."/>
            <person name="Rhodes N."/>
            <person name="Thang M."/>
            <person name="Chan C."/>
        </authorList>
    </citation>
    <scope>NUCLEOTIDE SEQUENCE</scope>
</reference>
<keyword evidence="3" id="KW-0472">Membrane</keyword>
<keyword evidence="1" id="KW-0862">Zinc</keyword>
<proteinExistence type="predicted"/>
<feature type="transmembrane region" description="Helical" evidence="3">
    <location>
        <begin position="226"/>
        <end position="246"/>
    </location>
</feature>
<feature type="region of interest" description="Disordered" evidence="2">
    <location>
        <begin position="67"/>
        <end position="92"/>
    </location>
</feature>
<feature type="transmembrane region" description="Helical" evidence="3">
    <location>
        <begin position="252"/>
        <end position="277"/>
    </location>
</feature>
<keyword evidence="3" id="KW-0812">Transmembrane</keyword>
<gene>
    <name evidence="5" type="ORF">PGLA2088_LOCUS35201</name>
</gene>
<dbReference type="SUPFAM" id="SSF57850">
    <property type="entry name" value="RING/U-box"/>
    <property type="match status" value="1"/>
</dbReference>
<keyword evidence="1" id="KW-0863">Zinc-finger</keyword>
<evidence type="ECO:0000256" key="2">
    <source>
        <dbReference type="SAM" id="MobiDB-lite"/>
    </source>
</evidence>
<keyword evidence="1" id="KW-0479">Metal-binding</keyword>
<comment type="caution">
    <text evidence="5">The sequence shown here is derived from an EMBL/GenBank/DDBJ whole genome shotgun (WGS) entry which is preliminary data.</text>
</comment>
<evidence type="ECO:0000256" key="1">
    <source>
        <dbReference type="PROSITE-ProRule" id="PRU00175"/>
    </source>
</evidence>
<sequence>MIATTMLPHARLPFQPPRGRRPPNGGWWRLLCTLVVSVVGGLLLQLLWLPAPLAASEWREVADAPADLAGDSRKPNDQEETLGSNQGAEPSGAGRLASLGLLELQEDTVPWKVVKVLVPLSPQVAKWWIDSEQGEFTIKMKPCSTGGEPHVHLQVWAPKPIDLAGKRVDGLHAIVYLPPGTVLEECHMKWVQVSVDVEPLAGLGPLRALHLSCPVSPRRGANGAGIAGRGGFGGFMALAVFTWLLLPWPMLLLPTIIYSAARPAALGAGLCVARLAAYLRRRRRLWRLTVMGRRKVPIDGAFGADEPCCICFGETSQEEAIIALLPCRHALHLQCYRSWVCTDSYPSRDLICPLCRRRVTAVGKLDGS</sequence>
<dbReference type="Pfam" id="PF13639">
    <property type="entry name" value="zf-RING_2"/>
    <property type="match status" value="1"/>
</dbReference>
<accession>A0A813KJ82</accession>
<dbReference type="PROSITE" id="PS50089">
    <property type="entry name" value="ZF_RING_2"/>
    <property type="match status" value="1"/>
</dbReference>
<protein>
    <recommendedName>
        <fullName evidence="4">RING-type domain-containing protein</fullName>
    </recommendedName>
</protein>
<dbReference type="EMBL" id="CAJNNW010031766">
    <property type="protein sequence ID" value="CAE8708966.1"/>
    <property type="molecule type" value="Genomic_DNA"/>
</dbReference>
<evidence type="ECO:0000313" key="6">
    <source>
        <dbReference type="Proteomes" id="UP000626109"/>
    </source>
</evidence>
<dbReference type="Gene3D" id="3.30.40.10">
    <property type="entry name" value="Zinc/RING finger domain, C3HC4 (zinc finger)"/>
    <property type="match status" value="1"/>
</dbReference>
<evidence type="ECO:0000259" key="4">
    <source>
        <dbReference type="PROSITE" id="PS50089"/>
    </source>
</evidence>
<dbReference type="CDD" id="cd16448">
    <property type="entry name" value="RING-H2"/>
    <property type="match status" value="1"/>
</dbReference>
<dbReference type="InterPro" id="IPR013083">
    <property type="entry name" value="Znf_RING/FYVE/PHD"/>
</dbReference>
<evidence type="ECO:0000313" key="5">
    <source>
        <dbReference type="EMBL" id="CAE8708966.1"/>
    </source>
</evidence>
<feature type="transmembrane region" description="Helical" evidence="3">
    <location>
        <begin position="27"/>
        <end position="49"/>
    </location>
</feature>
<evidence type="ECO:0000256" key="3">
    <source>
        <dbReference type="SAM" id="Phobius"/>
    </source>
</evidence>
<name>A0A813KJ82_POLGL</name>
<dbReference type="Proteomes" id="UP000626109">
    <property type="component" value="Unassembled WGS sequence"/>
</dbReference>
<dbReference type="GO" id="GO:0008270">
    <property type="term" value="F:zinc ion binding"/>
    <property type="evidence" value="ECO:0007669"/>
    <property type="project" value="UniProtKB-KW"/>
</dbReference>
<dbReference type="AlphaFoldDB" id="A0A813KJ82"/>
<keyword evidence="3" id="KW-1133">Transmembrane helix</keyword>
<organism evidence="5 6">
    <name type="scientific">Polarella glacialis</name>
    <name type="common">Dinoflagellate</name>
    <dbReference type="NCBI Taxonomy" id="89957"/>
    <lineage>
        <taxon>Eukaryota</taxon>
        <taxon>Sar</taxon>
        <taxon>Alveolata</taxon>
        <taxon>Dinophyceae</taxon>
        <taxon>Suessiales</taxon>
        <taxon>Suessiaceae</taxon>
        <taxon>Polarella</taxon>
    </lineage>
</organism>
<dbReference type="SMART" id="SM00184">
    <property type="entry name" value="RING"/>
    <property type="match status" value="1"/>
</dbReference>
<feature type="domain" description="RING-type" evidence="4">
    <location>
        <begin position="308"/>
        <end position="356"/>
    </location>
</feature>